<reference evidence="2 3" key="1">
    <citation type="submission" date="2019-05" db="EMBL/GenBank/DDBJ databases">
        <title>Another draft genome of Portunus trituberculatus and its Hox gene families provides insights of decapod evolution.</title>
        <authorList>
            <person name="Jeong J.-H."/>
            <person name="Song I."/>
            <person name="Kim S."/>
            <person name="Choi T."/>
            <person name="Kim D."/>
            <person name="Ryu S."/>
            <person name="Kim W."/>
        </authorList>
    </citation>
    <scope>NUCLEOTIDE SEQUENCE [LARGE SCALE GENOMIC DNA]</scope>
    <source>
        <tissue evidence="2">Muscle</tissue>
    </source>
</reference>
<dbReference type="AlphaFoldDB" id="A0A5B7CZY9"/>
<dbReference type="SUPFAM" id="SSF56219">
    <property type="entry name" value="DNase I-like"/>
    <property type="match status" value="1"/>
</dbReference>
<dbReference type="GO" id="GO:0003824">
    <property type="term" value="F:catalytic activity"/>
    <property type="evidence" value="ECO:0007669"/>
    <property type="project" value="InterPro"/>
</dbReference>
<evidence type="ECO:0000259" key="1">
    <source>
        <dbReference type="Pfam" id="PF03372"/>
    </source>
</evidence>
<comment type="caution">
    <text evidence="2">The sequence shown here is derived from an EMBL/GenBank/DDBJ whole genome shotgun (WGS) entry which is preliminary data.</text>
</comment>
<sequence>MRRGGASREQQNGMADCGPLRGQKRLEVLLSAGRTMADPKTVADLFAKYFASVSWKDPATPGARHRQRIESLGINSLPVPDVSSISTEVASLKAIVASMTSQCSSYTARFEAIERRMDGFASQQAEKSAKISAMMEAKRAFTVTITELIGRLDFLATHIERITVSPSGGYAFQHHPDVICIQEAFVGQPAAHRATAPPLRGCTYVHQGRNGLLTYIRFDVSHRLFRCSTHDATTFQLFELTVGTGAVWLCDVYVAQGEIDIGVLPTPSIWGTIYMGDFNTRHPTLGDISATPNRNGIRLEDYIRRYRLWDTGGATHSRGGTLDHILSHGLLYSSLVTSTQAFYDRYVRKPHIERCPESPSWALHYRVAQAERKAKGDGFSFINHSSPKNLQKYQSSRDELVVLQQNLPQHIREALSSNENLRTLRLMEALLDPDEEDSRPITEGELSRALTKGKATVPVFHRPEKRLRYCQLVDFGVKGNLLGWVREYLRNRTSCVLFRVGNDAIPVCKQYVYLGALVRIPPASLARQRFHPVVQDLLIRLHQRLTSLKWLLNNTTGISIFVARTIYTTFLRSVVDNLSPALVQLPKTTVPKHSIEAHLRLSDVHQGSQHAK</sequence>
<accession>A0A5B7CZY9</accession>
<dbReference type="OrthoDB" id="6373033at2759"/>
<dbReference type="EMBL" id="VSRR010000389">
    <property type="protein sequence ID" value="MPC14929.1"/>
    <property type="molecule type" value="Genomic_DNA"/>
</dbReference>
<evidence type="ECO:0000313" key="3">
    <source>
        <dbReference type="Proteomes" id="UP000324222"/>
    </source>
</evidence>
<protein>
    <recommendedName>
        <fullName evidence="1">Endonuclease/exonuclease/phosphatase domain-containing protein</fullName>
    </recommendedName>
</protein>
<feature type="domain" description="Endonuclease/exonuclease/phosphatase" evidence="1">
    <location>
        <begin position="173"/>
        <end position="329"/>
    </location>
</feature>
<gene>
    <name evidence="2" type="ORF">E2C01_007707</name>
</gene>
<dbReference type="Proteomes" id="UP000324222">
    <property type="component" value="Unassembled WGS sequence"/>
</dbReference>
<dbReference type="Gene3D" id="3.60.10.10">
    <property type="entry name" value="Endonuclease/exonuclease/phosphatase"/>
    <property type="match status" value="1"/>
</dbReference>
<name>A0A5B7CZY9_PORTR</name>
<keyword evidence="3" id="KW-1185">Reference proteome</keyword>
<evidence type="ECO:0000313" key="2">
    <source>
        <dbReference type="EMBL" id="MPC14929.1"/>
    </source>
</evidence>
<organism evidence="2 3">
    <name type="scientific">Portunus trituberculatus</name>
    <name type="common">Swimming crab</name>
    <name type="synonym">Neptunus trituberculatus</name>
    <dbReference type="NCBI Taxonomy" id="210409"/>
    <lineage>
        <taxon>Eukaryota</taxon>
        <taxon>Metazoa</taxon>
        <taxon>Ecdysozoa</taxon>
        <taxon>Arthropoda</taxon>
        <taxon>Crustacea</taxon>
        <taxon>Multicrustacea</taxon>
        <taxon>Malacostraca</taxon>
        <taxon>Eumalacostraca</taxon>
        <taxon>Eucarida</taxon>
        <taxon>Decapoda</taxon>
        <taxon>Pleocyemata</taxon>
        <taxon>Brachyura</taxon>
        <taxon>Eubrachyura</taxon>
        <taxon>Portunoidea</taxon>
        <taxon>Portunidae</taxon>
        <taxon>Portuninae</taxon>
        <taxon>Portunus</taxon>
    </lineage>
</organism>
<dbReference type="InterPro" id="IPR005135">
    <property type="entry name" value="Endo/exonuclease/phosphatase"/>
</dbReference>
<dbReference type="InterPro" id="IPR036691">
    <property type="entry name" value="Endo/exonu/phosph_ase_sf"/>
</dbReference>
<dbReference type="Pfam" id="PF03372">
    <property type="entry name" value="Exo_endo_phos"/>
    <property type="match status" value="1"/>
</dbReference>
<proteinExistence type="predicted"/>